<dbReference type="Proteomes" id="UP000271683">
    <property type="component" value="Unassembled WGS sequence"/>
</dbReference>
<comment type="caution">
    <text evidence="3">The sequence shown here is derived from an EMBL/GenBank/DDBJ whole genome shotgun (WGS) entry which is preliminary data.</text>
</comment>
<accession>A0A3N1GU69</accession>
<dbReference type="OrthoDB" id="3292634at2"/>
<feature type="compositionally biased region" description="Low complexity" evidence="1">
    <location>
        <begin position="57"/>
        <end position="69"/>
    </location>
</feature>
<protein>
    <submittedName>
        <fullName evidence="3">Uncharacterized protein</fullName>
    </submittedName>
</protein>
<name>A0A3N1GU69_9ACTN</name>
<keyword evidence="2" id="KW-1133">Transmembrane helix</keyword>
<feature type="compositionally biased region" description="Pro residues" evidence="1">
    <location>
        <begin position="17"/>
        <end position="28"/>
    </location>
</feature>
<keyword evidence="2" id="KW-0812">Transmembrane</keyword>
<dbReference type="RefSeq" id="WP_148088179.1">
    <property type="nucleotide sequence ID" value="NZ_RJKL01000001.1"/>
</dbReference>
<evidence type="ECO:0000256" key="1">
    <source>
        <dbReference type="SAM" id="MobiDB-lite"/>
    </source>
</evidence>
<evidence type="ECO:0000256" key="2">
    <source>
        <dbReference type="SAM" id="Phobius"/>
    </source>
</evidence>
<keyword evidence="2" id="KW-0472">Membrane</keyword>
<dbReference type="EMBL" id="RJKL01000001">
    <property type="protein sequence ID" value="ROP33810.1"/>
    <property type="molecule type" value="Genomic_DNA"/>
</dbReference>
<proteinExistence type="predicted"/>
<reference evidence="3 4" key="1">
    <citation type="submission" date="2018-11" db="EMBL/GenBank/DDBJ databases">
        <title>Sequencing the genomes of 1000 actinobacteria strains.</title>
        <authorList>
            <person name="Klenk H.-P."/>
        </authorList>
    </citation>
    <scope>NUCLEOTIDE SEQUENCE [LARGE SCALE GENOMIC DNA]</scope>
    <source>
        <strain evidence="3 4">DSM 43634</strain>
    </source>
</reference>
<feature type="compositionally biased region" description="Low complexity" evidence="1">
    <location>
        <begin position="169"/>
        <end position="183"/>
    </location>
</feature>
<feature type="transmembrane region" description="Helical" evidence="2">
    <location>
        <begin position="136"/>
        <end position="156"/>
    </location>
</feature>
<feature type="region of interest" description="Disordered" evidence="1">
    <location>
        <begin position="158"/>
        <end position="206"/>
    </location>
</feature>
<dbReference type="AlphaFoldDB" id="A0A3N1GU69"/>
<organism evidence="3 4">
    <name type="scientific">Couchioplanes caeruleus</name>
    <dbReference type="NCBI Taxonomy" id="56438"/>
    <lineage>
        <taxon>Bacteria</taxon>
        <taxon>Bacillati</taxon>
        <taxon>Actinomycetota</taxon>
        <taxon>Actinomycetes</taxon>
        <taxon>Micromonosporales</taxon>
        <taxon>Micromonosporaceae</taxon>
        <taxon>Couchioplanes</taxon>
    </lineage>
</organism>
<evidence type="ECO:0000313" key="4">
    <source>
        <dbReference type="Proteomes" id="UP000271683"/>
    </source>
</evidence>
<feature type="region of interest" description="Disordered" evidence="1">
    <location>
        <begin position="1"/>
        <end position="36"/>
    </location>
</feature>
<sequence length="403" mass="40930">MQENPETGDHAAESPDQPAPAAAPPSAAPPQEAGGRLASWMMATGEHVSPRILGDVPSDLPAACPDAPLPGDEPTVEWPVITDFALASDEPPENDDPPEEAVHEATALEATLADTLPHEALPATGSRGRVQGRRRLYGAGLAAALLLIGGSATLLGRGTDDSGGDTGRRGPAAAAPAGSGAPAPTEPAAPPVADRPAPGHTAMAPLGDRTAAGFDVVDGATAVMLRTADLGDRLYAVSTPQDSAIVPRAAEQDGRVRLFLDRTDGSHPGTVDITLTSRVRWDLRVAGGASLSTIDLSGGGVSGVDLTGGASRINLTLPRPDGTLNVRMTGGVSLFDVRTAGRVPVRVRVGGGADQVVLNGRSHSRVPAGSLFTPANWARAADRIDVEATAGMSELTVAAAERT</sequence>
<gene>
    <name evidence="3" type="ORF">EDD30_6852</name>
</gene>
<evidence type="ECO:0000313" key="3">
    <source>
        <dbReference type="EMBL" id="ROP33810.1"/>
    </source>
</evidence>
<feature type="region of interest" description="Disordered" evidence="1">
    <location>
        <begin position="50"/>
        <end position="69"/>
    </location>
</feature>